<dbReference type="Pfam" id="PF00486">
    <property type="entry name" value="Trans_reg_C"/>
    <property type="match status" value="1"/>
</dbReference>
<name>A0A4R6G0K7_9SPHN</name>
<dbReference type="Proteomes" id="UP000295493">
    <property type="component" value="Unassembled WGS sequence"/>
</dbReference>
<keyword evidence="11" id="KW-1185">Reference proteome</keyword>
<dbReference type="GO" id="GO:0005829">
    <property type="term" value="C:cytosol"/>
    <property type="evidence" value="ECO:0007669"/>
    <property type="project" value="TreeGrafter"/>
</dbReference>
<dbReference type="SUPFAM" id="SSF52172">
    <property type="entry name" value="CheY-like"/>
    <property type="match status" value="1"/>
</dbReference>
<dbReference type="OrthoDB" id="2181430at2"/>
<evidence type="ECO:0000256" key="5">
    <source>
        <dbReference type="ARBA" id="ARBA00023163"/>
    </source>
</evidence>
<dbReference type="PANTHER" id="PTHR48111:SF59">
    <property type="entry name" value="TRANSCRIPTIONAL REGULATORY PROTEIN BAER"/>
    <property type="match status" value="1"/>
</dbReference>
<keyword evidence="1 6" id="KW-0597">Phosphoprotein</keyword>
<dbReference type="GO" id="GO:0006355">
    <property type="term" value="P:regulation of DNA-templated transcription"/>
    <property type="evidence" value="ECO:0007669"/>
    <property type="project" value="InterPro"/>
</dbReference>
<evidence type="ECO:0000256" key="1">
    <source>
        <dbReference type="ARBA" id="ARBA00022553"/>
    </source>
</evidence>
<dbReference type="PROSITE" id="PS50110">
    <property type="entry name" value="RESPONSE_REGULATORY"/>
    <property type="match status" value="1"/>
</dbReference>
<accession>A0A4R6G0K7</accession>
<comment type="caution">
    <text evidence="10">The sequence shown here is derived from an EMBL/GenBank/DDBJ whole genome shotgun (WGS) entry which is preliminary data.</text>
</comment>
<dbReference type="InterPro" id="IPR011006">
    <property type="entry name" value="CheY-like_superfamily"/>
</dbReference>
<dbReference type="Gene3D" id="1.10.10.10">
    <property type="entry name" value="Winged helix-like DNA-binding domain superfamily/Winged helix DNA-binding domain"/>
    <property type="match status" value="1"/>
</dbReference>
<evidence type="ECO:0000256" key="2">
    <source>
        <dbReference type="ARBA" id="ARBA00023012"/>
    </source>
</evidence>
<dbReference type="Pfam" id="PF00072">
    <property type="entry name" value="Response_reg"/>
    <property type="match status" value="1"/>
</dbReference>
<dbReference type="PROSITE" id="PS51755">
    <property type="entry name" value="OMPR_PHOB"/>
    <property type="match status" value="1"/>
</dbReference>
<dbReference type="SMART" id="SM00448">
    <property type="entry name" value="REC"/>
    <property type="match status" value="1"/>
</dbReference>
<dbReference type="GO" id="GO:0000156">
    <property type="term" value="F:phosphorelay response regulator activity"/>
    <property type="evidence" value="ECO:0007669"/>
    <property type="project" value="TreeGrafter"/>
</dbReference>
<reference evidence="10 11" key="1">
    <citation type="submission" date="2019-03" db="EMBL/GenBank/DDBJ databases">
        <title>Genomic Encyclopedia of Type Strains, Phase IV (KMG-IV): sequencing the most valuable type-strain genomes for metagenomic binning, comparative biology and taxonomic classification.</title>
        <authorList>
            <person name="Goeker M."/>
        </authorList>
    </citation>
    <scope>NUCLEOTIDE SEQUENCE [LARGE SCALE GENOMIC DNA]</scope>
    <source>
        <strain evidence="10 11">DSM 25059</strain>
    </source>
</reference>
<dbReference type="SUPFAM" id="SSF46894">
    <property type="entry name" value="C-terminal effector domain of the bipartite response regulators"/>
    <property type="match status" value="1"/>
</dbReference>
<dbReference type="EMBL" id="SNWD01000001">
    <property type="protein sequence ID" value="TDN87004.1"/>
    <property type="molecule type" value="Genomic_DNA"/>
</dbReference>
<dbReference type="InterPro" id="IPR036388">
    <property type="entry name" value="WH-like_DNA-bd_sf"/>
</dbReference>
<feature type="domain" description="OmpR/PhoB-type" evidence="9">
    <location>
        <begin position="136"/>
        <end position="234"/>
    </location>
</feature>
<dbReference type="InterPro" id="IPR001867">
    <property type="entry name" value="OmpR/PhoB-type_DNA-bd"/>
</dbReference>
<keyword evidence="3" id="KW-0805">Transcription regulation</keyword>
<dbReference type="GO" id="GO:0000976">
    <property type="term" value="F:transcription cis-regulatory region binding"/>
    <property type="evidence" value="ECO:0007669"/>
    <property type="project" value="TreeGrafter"/>
</dbReference>
<dbReference type="PANTHER" id="PTHR48111">
    <property type="entry name" value="REGULATOR OF RPOS"/>
    <property type="match status" value="1"/>
</dbReference>
<dbReference type="InterPro" id="IPR001789">
    <property type="entry name" value="Sig_transdc_resp-reg_receiver"/>
</dbReference>
<keyword evidence="4 7" id="KW-0238">DNA-binding</keyword>
<proteinExistence type="predicted"/>
<feature type="DNA-binding region" description="OmpR/PhoB-type" evidence="7">
    <location>
        <begin position="136"/>
        <end position="234"/>
    </location>
</feature>
<keyword evidence="2" id="KW-0902">Two-component regulatory system</keyword>
<gene>
    <name evidence="10" type="ORF">EV664_101583</name>
</gene>
<evidence type="ECO:0000256" key="4">
    <source>
        <dbReference type="ARBA" id="ARBA00023125"/>
    </source>
</evidence>
<dbReference type="Gene3D" id="3.40.50.2300">
    <property type="match status" value="1"/>
</dbReference>
<evidence type="ECO:0000256" key="7">
    <source>
        <dbReference type="PROSITE-ProRule" id="PRU01091"/>
    </source>
</evidence>
<dbReference type="AlphaFoldDB" id="A0A4R6G0K7"/>
<dbReference type="InterPro" id="IPR039420">
    <property type="entry name" value="WalR-like"/>
</dbReference>
<dbReference type="Gene3D" id="6.10.250.690">
    <property type="match status" value="1"/>
</dbReference>
<sequence length="240" mass="26344">MILCPMPRTILIVDDDPHIRQLLTFALGKAAFDTVEAGDGEAALASAQAHHPDLVILDINMPRMDGLEVCRRLRASSEVPILFLSSRDDEIDRILGIELGGDDYVVKPFSPREVVARSQAILRRVAGRPPAADHCRNHVAQGRLTLDLDGWRAQWDGEEVALTVTEFTILRTLASMPSKVFSRDAIIDRLHGPGFAVTDRTIDSHIRNLRAKFAALGCDTVIETRSGVGYVLGSCERATP</sequence>
<organism evidence="10 11">
    <name type="scientific">Stakelama pacifica</name>
    <dbReference type="NCBI Taxonomy" id="517720"/>
    <lineage>
        <taxon>Bacteria</taxon>
        <taxon>Pseudomonadati</taxon>
        <taxon>Pseudomonadota</taxon>
        <taxon>Alphaproteobacteria</taxon>
        <taxon>Sphingomonadales</taxon>
        <taxon>Sphingomonadaceae</taxon>
        <taxon>Stakelama</taxon>
    </lineage>
</organism>
<evidence type="ECO:0000313" key="11">
    <source>
        <dbReference type="Proteomes" id="UP000295493"/>
    </source>
</evidence>
<evidence type="ECO:0000313" key="10">
    <source>
        <dbReference type="EMBL" id="TDN87004.1"/>
    </source>
</evidence>
<protein>
    <submittedName>
        <fullName evidence="10">Two-component system OmpR family response regulator</fullName>
    </submittedName>
</protein>
<evidence type="ECO:0000259" key="9">
    <source>
        <dbReference type="PROSITE" id="PS51755"/>
    </source>
</evidence>
<evidence type="ECO:0000256" key="3">
    <source>
        <dbReference type="ARBA" id="ARBA00023015"/>
    </source>
</evidence>
<dbReference type="FunFam" id="3.40.50.2300:FF:000001">
    <property type="entry name" value="DNA-binding response regulator PhoB"/>
    <property type="match status" value="1"/>
</dbReference>
<feature type="modified residue" description="4-aspartylphosphate" evidence="6">
    <location>
        <position position="58"/>
    </location>
</feature>
<dbReference type="CDD" id="cd00383">
    <property type="entry name" value="trans_reg_C"/>
    <property type="match status" value="1"/>
</dbReference>
<dbReference type="InterPro" id="IPR016032">
    <property type="entry name" value="Sig_transdc_resp-reg_C-effctor"/>
</dbReference>
<dbReference type="SMART" id="SM00862">
    <property type="entry name" value="Trans_reg_C"/>
    <property type="match status" value="1"/>
</dbReference>
<evidence type="ECO:0000259" key="8">
    <source>
        <dbReference type="PROSITE" id="PS50110"/>
    </source>
</evidence>
<keyword evidence="5" id="KW-0804">Transcription</keyword>
<dbReference type="GO" id="GO:0032993">
    <property type="term" value="C:protein-DNA complex"/>
    <property type="evidence" value="ECO:0007669"/>
    <property type="project" value="TreeGrafter"/>
</dbReference>
<dbReference type="RefSeq" id="WP_133494136.1">
    <property type="nucleotide sequence ID" value="NZ_BMLU01000001.1"/>
</dbReference>
<evidence type="ECO:0000256" key="6">
    <source>
        <dbReference type="PROSITE-ProRule" id="PRU00169"/>
    </source>
</evidence>
<feature type="domain" description="Response regulatory" evidence="8">
    <location>
        <begin position="9"/>
        <end position="122"/>
    </location>
</feature>